<reference evidence="1" key="1">
    <citation type="submission" date="2018-05" db="EMBL/GenBank/DDBJ databases">
        <authorList>
            <person name="Lanie J.A."/>
            <person name="Ng W.-L."/>
            <person name="Kazmierczak K.M."/>
            <person name="Andrzejewski T.M."/>
            <person name="Davidsen T.M."/>
            <person name="Wayne K.J."/>
            <person name="Tettelin H."/>
            <person name="Glass J.I."/>
            <person name="Rusch D."/>
            <person name="Podicherti R."/>
            <person name="Tsui H.-C.T."/>
            <person name="Winkler M.E."/>
        </authorList>
    </citation>
    <scope>NUCLEOTIDE SEQUENCE</scope>
</reference>
<organism evidence="1">
    <name type="scientific">marine metagenome</name>
    <dbReference type="NCBI Taxonomy" id="408172"/>
    <lineage>
        <taxon>unclassified sequences</taxon>
        <taxon>metagenomes</taxon>
        <taxon>ecological metagenomes</taxon>
    </lineage>
</organism>
<gene>
    <name evidence="1" type="ORF">METZ01_LOCUS279550</name>
</gene>
<evidence type="ECO:0000313" key="1">
    <source>
        <dbReference type="EMBL" id="SVC26696.1"/>
    </source>
</evidence>
<sequence>MITRTWKNNPITPRSKDLSYNPFQWAKDFEKEILENNRKIFSRIYNTDIDEHWLRIDNE</sequence>
<protein>
    <submittedName>
        <fullName evidence="1">Uncharacterized protein</fullName>
    </submittedName>
</protein>
<dbReference type="AlphaFoldDB" id="A0A382KQZ2"/>
<dbReference type="EMBL" id="UINC01082170">
    <property type="protein sequence ID" value="SVC26696.1"/>
    <property type="molecule type" value="Genomic_DNA"/>
</dbReference>
<name>A0A382KQZ2_9ZZZZ</name>
<proteinExistence type="predicted"/>
<accession>A0A382KQZ2</accession>